<sequence>MGSNVKAHLKHEMLVGGISNAIANGLIAWLILRGGPDLTWSGQHSFVGDIVATAFLLPLIVALIVIPLQRRKLKSGKLQSMRLESGSLLQSLADRFPAGLGKSSLLFGLVGVSVFAPVLLLIIYAGGIDSFSPASYAALKGAWAGLMAAVLVVIMVLVALRAPAAVAIAD</sequence>
<evidence type="ECO:0000256" key="1">
    <source>
        <dbReference type="SAM" id="Phobius"/>
    </source>
</evidence>
<gene>
    <name evidence="2" type="ORF">DWB85_03065</name>
</gene>
<proteinExistence type="predicted"/>
<name>A0A3L7E223_9GAMM</name>
<accession>A0A3L7E223</accession>
<comment type="caution">
    <text evidence="2">The sequence shown here is derived from an EMBL/GenBank/DDBJ whole genome shotgun (WGS) entry which is preliminary data.</text>
</comment>
<dbReference type="EMBL" id="QRAN01000002">
    <property type="protein sequence ID" value="RLQ23546.1"/>
    <property type="molecule type" value="Genomic_DNA"/>
</dbReference>
<protein>
    <submittedName>
        <fullName evidence="2">Uncharacterized protein</fullName>
    </submittedName>
</protein>
<feature type="transmembrane region" description="Helical" evidence="1">
    <location>
        <begin position="12"/>
        <end position="32"/>
    </location>
</feature>
<feature type="transmembrane region" description="Helical" evidence="1">
    <location>
        <begin position="146"/>
        <end position="169"/>
    </location>
</feature>
<feature type="transmembrane region" description="Helical" evidence="1">
    <location>
        <begin position="105"/>
        <end position="126"/>
    </location>
</feature>
<dbReference type="AlphaFoldDB" id="A0A3L7E223"/>
<feature type="transmembrane region" description="Helical" evidence="1">
    <location>
        <begin position="44"/>
        <end position="68"/>
    </location>
</feature>
<keyword evidence="1" id="KW-1133">Transmembrane helix</keyword>
<keyword evidence="1" id="KW-0812">Transmembrane</keyword>
<organism evidence="2 3">
    <name type="scientific">Seongchinamella sediminis</name>
    <dbReference type="NCBI Taxonomy" id="2283635"/>
    <lineage>
        <taxon>Bacteria</taxon>
        <taxon>Pseudomonadati</taxon>
        <taxon>Pseudomonadota</taxon>
        <taxon>Gammaproteobacteria</taxon>
        <taxon>Cellvibrionales</taxon>
        <taxon>Halieaceae</taxon>
        <taxon>Seongchinamella</taxon>
    </lineage>
</organism>
<keyword evidence="3" id="KW-1185">Reference proteome</keyword>
<dbReference type="OrthoDB" id="7016947at2"/>
<reference evidence="2 3" key="1">
    <citation type="submission" date="2018-07" db="EMBL/GenBank/DDBJ databases">
        <title>Halioglobus sp. genome submission.</title>
        <authorList>
            <person name="Ye M.-Q."/>
            <person name="Du Z.-J."/>
        </authorList>
    </citation>
    <scope>NUCLEOTIDE SEQUENCE [LARGE SCALE GENOMIC DNA]</scope>
    <source>
        <strain evidence="2 3">U0301</strain>
    </source>
</reference>
<evidence type="ECO:0000313" key="2">
    <source>
        <dbReference type="EMBL" id="RLQ23546.1"/>
    </source>
</evidence>
<dbReference type="RefSeq" id="WP_117952724.1">
    <property type="nucleotide sequence ID" value="NZ_QRAN01000002.1"/>
</dbReference>
<keyword evidence="1" id="KW-0472">Membrane</keyword>
<evidence type="ECO:0000313" key="3">
    <source>
        <dbReference type="Proteomes" id="UP000265509"/>
    </source>
</evidence>
<dbReference type="Proteomes" id="UP000265509">
    <property type="component" value="Unassembled WGS sequence"/>
</dbReference>